<comment type="caution">
    <text evidence="2">The sequence shown here is derived from an EMBL/GenBank/DDBJ whole genome shotgun (WGS) entry which is preliminary data.</text>
</comment>
<feature type="compositionally biased region" description="Polar residues" evidence="1">
    <location>
        <begin position="238"/>
        <end position="259"/>
    </location>
</feature>
<dbReference type="EMBL" id="JBBPBN010000004">
    <property type="protein sequence ID" value="KAK9042733.1"/>
    <property type="molecule type" value="Genomic_DNA"/>
</dbReference>
<feature type="compositionally biased region" description="Basic and acidic residues" evidence="1">
    <location>
        <begin position="85"/>
        <end position="95"/>
    </location>
</feature>
<protein>
    <submittedName>
        <fullName evidence="2">Uncharacterized protein</fullName>
    </submittedName>
</protein>
<accession>A0ABR2TZ17</accession>
<sequence length="285" mass="29389">MVDSASEGPYVHPDSTRAATPASGPVIPVVAAPATRASPTPVAASDAANLHGPSAPSEAGDLVQKATGDASLDPDASEMAANRSTPDDAPHDPMVHTETSDMLEEALEVSRDCVLLADLTGVIQANGEDLVNEAIPEAVDSIIWEVAASILGVSASPDAAVVSSRPTPTPFASPSKSGLSKSALAGLRRAAMSMVPEHHEFDEWCAAQSRTPPVAAQNQSVVARTSSIPPLRPHKRQASSSDPSRAKRSQPSTSSTTRIPSVPKAGTSSVNNSSADTAWLSRREK</sequence>
<feature type="region of interest" description="Disordered" evidence="1">
    <location>
        <begin position="212"/>
        <end position="285"/>
    </location>
</feature>
<gene>
    <name evidence="2" type="ORF">V6N11_017796</name>
</gene>
<evidence type="ECO:0000313" key="3">
    <source>
        <dbReference type="Proteomes" id="UP001396334"/>
    </source>
</evidence>
<feature type="region of interest" description="Disordered" evidence="1">
    <location>
        <begin position="1"/>
        <end position="95"/>
    </location>
</feature>
<dbReference type="Proteomes" id="UP001396334">
    <property type="component" value="Unassembled WGS sequence"/>
</dbReference>
<evidence type="ECO:0000256" key="1">
    <source>
        <dbReference type="SAM" id="MobiDB-lite"/>
    </source>
</evidence>
<name>A0ABR2TZ17_9ROSI</name>
<feature type="compositionally biased region" description="Polar residues" evidence="1">
    <location>
        <begin position="212"/>
        <end position="228"/>
    </location>
</feature>
<keyword evidence="3" id="KW-1185">Reference proteome</keyword>
<organism evidence="2 3">
    <name type="scientific">Hibiscus sabdariffa</name>
    <name type="common">roselle</name>
    <dbReference type="NCBI Taxonomy" id="183260"/>
    <lineage>
        <taxon>Eukaryota</taxon>
        <taxon>Viridiplantae</taxon>
        <taxon>Streptophyta</taxon>
        <taxon>Embryophyta</taxon>
        <taxon>Tracheophyta</taxon>
        <taxon>Spermatophyta</taxon>
        <taxon>Magnoliopsida</taxon>
        <taxon>eudicotyledons</taxon>
        <taxon>Gunneridae</taxon>
        <taxon>Pentapetalae</taxon>
        <taxon>rosids</taxon>
        <taxon>malvids</taxon>
        <taxon>Malvales</taxon>
        <taxon>Malvaceae</taxon>
        <taxon>Malvoideae</taxon>
        <taxon>Hibiscus</taxon>
    </lineage>
</organism>
<proteinExistence type="predicted"/>
<feature type="compositionally biased region" description="Polar residues" evidence="1">
    <location>
        <begin position="266"/>
        <end position="276"/>
    </location>
</feature>
<reference evidence="2 3" key="1">
    <citation type="journal article" date="2024" name="G3 (Bethesda)">
        <title>Genome assembly of Hibiscus sabdariffa L. provides insights into metabolisms of medicinal natural products.</title>
        <authorList>
            <person name="Kim T."/>
        </authorList>
    </citation>
    <scope>NUCLEOTIDE SEQUENCE [LARGE SCALE GENOMIC DNA]</scope>
    <source>
        <strain evidence="2">TK-2024</strain>
        <tissue evidence="2">Old leaves</tissue>
    </source>
</reference>
<evidence type="ECO:0000313" key="2">
    <source>
        <dbReference type="EMBL" id="KAK9042733.1"/>
    </source>
</evidence>